<organism evidence="2 3">
    <name type="scientific">Heliobacterium mobile</name>
    <name type="common">Heliobacillus mobilis</name>
    <dbReference type="NCBI Taxonomy" id="28064"/>
    <lineage>
        <taxon>Bacteria</taxon>
        <taxon>Bacillati</taxon>
        <taxon>Bacillota</taxon>
        <taxon>Clostridia</taxon>
        <taxon>Eubacteriales</taxon>
        <taxon>Heliobacteriaceae</taxon>
        <taxon>Heliobacterium</taxon>
    </lineage>
</organism>
<proteinExistence type="predicted"/>
<reference evidence="2 3" key="1">
    <citation type="submission" date="2019-11" db="EMBL/GenBank/DDBJ databases">
        <title>Whole-genome sequence of a the green, strictly anaerobic photosynthetic bacterium Heliobacillus mobilis DSM 6151.</title>
        <authorList>
            <person name="Kyndt J.A."/>
            <person name="Meyer T.E."/>
        </authorList>
    </citation>
    <scope>NUCLEOTIDE SEQUENCE [LARGE SCALE GENOMIC DNA]</scope>
    <source>
        <strain evidence="2 3">DSM 6151</strain>
    </source>
</reference>
<evidence type="ECO:0000313" key="3">
    <source>
        <dbReference type="Proteomes" id="UP000430670"/>
    </source>
</evidence>
<dbReference type="Pfam" id="PF00501">
    <property type="entry name" value="AMP-binding"/>
    <property type="match status" value="1"/>
</dbReference>
<dbReference type="Gene3D" id="3.40.50.12780">
    <property type="entry name" value="N-terminal domain of ligase-like"/>
    <property type="match status" value="1"/>
</dbReference>
<dbReference type="OrthoDB" id="580775at2"/>
<evidence type="ECO:0000259" key="1">
    <source>
        <dbReference type="Pfam" id="PF00501"/>
    </source>
</evidence>
<dbReference type="AlphaFoldDB" id="A0A6I3SN04"/>
<dbReference type="PANTHER" id="PTHR43845:SF1">
    <property type="entry name" value="BLR5969 PROTEIN"/>
    <property type="match status" value="1"/>
</dbReference>
<dbReference type="InterPro" id="IPR000873">
    <property type="entry name" value="AMP-dep_synth/lig_dom"/>
</dbReference>
<dbReference type="Proteomes" id="UP000430670">
    <property type="component" value="Unassembled WGS sequence"/>
</dbReference>
<dbReference type="EMBL" id="WNKU01000024">
    <property type="protein sequence ID" value="MTV50393.1"/>
    <property type="molecule type" value="Genomic_DNA"/>
</dbReference>
<dbReference type="RefSeq" id="WP_155477480.1">
    <property type="nucleotide sequence ID" value="NZ_WNKU01000024.1"/>
</dbReference>
<dbReference type="SUPFAM" id="SSF56801">
    <property type="entry name" value="Acetyl-CoA synthetase-like"/>
    <property type="match status" value="1"/>
</dbReference>
<protein>
    <submittedName>
        <fullName evidence="2">AMP-binding protein</fullName>
    </submittedName>
</protein>
<keyword evidence="3" id="KW-1185">Reference proteome</keyword>
<dbReference type="PANTHER" id="PTHR43845">
    <property type="entry name" value="BLR5969 PROTEIN"/>
    <property type="match status" value="1"/>
</dbReference>
<dbReference type="InterPro" id="IPR042099">
    <property type="entry name" value="ANL_N_sf"/>
</dbReference>
<feature type="domain" description="AMP-dependent synthetase/ligase" evidence="1">
    <location>
        <begin position="98"/>
        <end position="232"/>
    </location>
</feature>
<comment type="caution">
    <text evidence="2">The sequence shown here is derived from an EMBL/GenBank/DDBJ whole genome shotgun (WGS) entry which is preliminary data.</text>
</comment>
<accession>A0A6I3SN04</accession>
<sequence>MGPLIENQLDRLNWALQRSRNAPFYRERLPNHCLHSMEDFRSLPLTFKDDLVRHSPFGFVSVPPGELRQYHETFGTTSATASTWLNEPDLRDNADQINTCGVQFRPDDVVLIRFPYAISLIAHMVHRAVQDQGGSVIAASSRSTISPFPRVIELMQKLHVTVLAGLPMQMLLIAETAELLGMNPATDFPALRALVTGGEPLSTGKRKLLERIWGVPVFELYGTTETGTMATGCSNGKLHLLEDYYLFEVLKEDLQTEAAPGEIGYLVITTLTEKATPLVRYVTNDRVIRTSHTCPCGNDEVLQVRGRRQEVISIDGKNIDLWDLDAIVSHLPCQRFWVAGPGEKGLQLIVEAESAEDQVTADTQQRMEQQLGLPLDLQIVPKGTLYNRDELLSVGVVGKPRYIYTAAEMVNQKYLSSVKV</sequence>
<evidence type="ECO:0000313" key="2">
    <source>
        <dbReference type="EMBL" id="MTV50393.1"/>
    </source>
</evidence>
<gene>
    <name evidence="2" type="ORF">GJ688_15620</name>
</gene>
<name>A0A6I3SN04_HELMO</name>